<feature type="compositionally biased region" description="Polar residues" evidence="1">
    <location>
        <begin position="128"/>
        <end position="169"/>
    </location>
</feature>
<name>A0A1Y2FI68_9BASI</name>
<evidence type="ECO:0000313" key="2">
    <source>
        <dbReference type="EMBL" id="ORY82946.1"/>
    </source>
</evidence>
<feature type="compositionally biased region" description="Low complexity" evidence="1">
    <location>
        <begin position="249"/>
        <end position="263"/>
    </location>
</feature>
<protein>
    <submittedName>
        <fullName evidence="2">Uncharacterized protein</fullName>
    </submittedName>
</protein>
<feature type="compositionally biased region" description="Low complexity" evidence="1">
    <location>
        <begin position="183"/>
        <end position="198"/>
    </location>
</feature>
<evidence type="ECO:0000313" key="3">
    <source>
        <dbReference type="Proteomes" id="UP000193467"/>
    </source>
</evidence>
<feature type="compositionally biased region" description="Pro residues" evidence="1">
    <location>
        <begin position="54"/>
        <end position="65"/>
    </location>
</feature>
<feature type="compositionally biased region" description="Basic and acidic residues" evidence="1">
    <location>
        <begin position="302"/>
        <end position="315"/>
    </location>
</feature>
<feature type="compositionally biased region" description="Basic and acidic residues" evidence="1">
    <location>
        <begin position="206"/>
        <end position="216"/>
    </location>
</feature>
<dbReference type="AlphaFoldDB" id="A0A1Y2FI68"/>
<feature type="compositionally biased region" description="Polar residues" evidence="1">
    <location>
        <begin position="15"/>
        <end position="28"/>
    </location>
</feature>
<organism evidence="2 3">
    <name type="scientific">Leucosporidium creatinivorum</name>
    <dbReference type="NCBI Taxonomy" id="106004"/>
    <lineage>
        <taxon>Eukaryota</taxon>
        <taxon>Fungi</taxon>
        <taxon>Dikarya</taxon>
        <taxon>Basidiomycota</taxon>
        <taxon>Pucciniomycotina</taxon>
        <taxon>Microbotryomycetes</taxon>
        <taxon>Leucosporidiales</taxon>
        <taxon>Leucosporidium</taxon>
    </lineage>
</organism>
<feature type="region of interest" description="Disordered" evidence="1">
    <location>
        <begin position="598"/>
        <end position="628"/>
    </location>
</feature>
<comment type="caution">
    <text evidence="2">The sequence shown here is derived from an EMBL/GenBank/DDBJ whole genome shotgun (WGS) entry which is preliminary data.</text>
</comment>
<feature type="compositionally biased region" description="Low complexity" evidence="1">
    <location>
        <begin position="412"/>
        <end position="431"/>
    </location>
</feature>
<feature type="compositionally biased region" description="Basic and acidic residues" evidence="1">
    <location>
        <begin position="363"/>
        <end position="377"/>
    </location>
</feature>
<feature type="compositionally biased region" description="Basic and acidic residues" evidence="1">
    <location>
        <begin position="228"/>
        <end position="242"/>
    </location>
</feature>
<feature type="region of interest" description="Disordered" evidence="1">
    <location>
        <begin position="1"/>
        <end position="431"/>
    </location>
</feature>
<feature type="compositionally biased region" description="Basic and acidic residues" evidence="1">
    <location>
        <begin position="386"/>
        <end position="395"/>
    </location>
</feature>
<keyword evidence="3" id="KW-1185">Reference proteome</keyword>
<feature type="compositionally biased region" description="Acidic residues" evidence="1">
    <location>
        <begin position="274"/>
        <end position="294"/>
    </location>
</feature>
<evidence type="ECO:0000256" key="1">
    <source>
        <dbReference type="SAM" id="MobiDB-lite"/>
    </source>
</evidence>
<proteinExistence type="predicted"/>
<dbReference type="EMBL" id="MCGR01000020">
    <property type="protein sequence ID" value="ORY82946.1"/>
    <property type="molecule type" value="Genomic_DNA"/>
</dbReference>
<sequence>MSSGEAHSVHKSSSRGHQNTSNASTSKHTLIDLTEDQDTPTSSPAAKPQKPFHPRLPPPRQPAAPAPTASGSVRVQSQLRLEHNSGFSGRKRSKAWDDAPSQSSSNMPVHRTGQTFQPRDPESKKASTRSSTGSPFGTFDTGSTSARSGPTASSSRAGGRGQTNAQSRVFNFAMQGAQGGQKASTSRSSAASSGQPSSLQKLPPIRRTDQRTENPRKVLLPDTVLPPHDPHADRRSPPRDLNIKGGAGKALKAPRAAAQAASKGKGKAKADIEISSDEEETRGDEGEDPIEDADGPPTSAQRDNRGRSGVDHLRETAPAGDSSPDPLAISGPFVLTGKHAGRGHPPSSRTGEGSSVKEMTAQWEKKTKQPKLSDRLGTRHTPASDLSKKEQDRRANGLGESDNEYGPVAPFKPSAASTSSSKPRKSTASSSSILDLPIEVYSFAEHYAPYKHLNADYRLVYNHSGAVGNHKINICRGTAANTVATFQRSSCDAIEMSANPDAPPLVRFYLKDECQGLGNMIDECGTTPRELDQKSLVWKLVVVFRGHPLGSLDGDSDMGQLWELFQHWGDEPNKIGVRPWSFAAELDVRRAHQAVINRAPEDRPSAQASSGRNVAGSPSTTKRKPRKLLEMSKDGMQQMTLERVLRATFTIAFC</sequence>
<feature type="compositionally biased region" description="Polar residues" evidence="1">
    <location>
        <begin position="70"/>
        <end position="79"/>
    </location>
</feature>
<feature type="compositionally biased region" description="Polar residues" evidence="1">
    <location>
        <begin position="606"/>
        <end position="620"/>
    </location>
</feature>
<accession>A0A1Y2FI68</accession>
<dbReference type="Proteomes" id="UP000193467">
    <property type="component" value="Unassembled WGS sequence"/>
</dbReference>
<reference evidence="2 3" key="1">
    <citation type="submission" date="2016-07" db="EMBL/GenBank/DDBJ databases">
        <title>Pervasive Adenine N6-methylation of Active Genes in Fungi.</title>
        <authorList>
            <consortium name="DOE Joint Genome Institute"/>
            <person name="Mondo S.J."/>
            <person name="Dannebaum R.O."/>
            <person name="Kuo R.C."/>
            <person name="Labutti K."/>
            <person name="Haridas S."/>
            <person name="Kuo A."/>
            <person name="Salamov A."/>
            <person name="Ahrendt S.R."/>
            <person name="Lipzen A."/>
            <person name="Sullivan W."/>
            <person name="Andreopoulos W.B."/>
            <person name="Clum A."/>
            <person name="Lindquist E."/>
            <person name="Daum C."/>
            <person name="Ramamoorthy G.K."/>
            <person name="Gryganskyi A."/>
            <person name="Culley D."/>
            <person name="Magnuson J.K."/>
            <person name="James T.Y."/>
            <person name="O'Malley M.A."/>
            <person name="Stajich J.E."/>
            <person name="Spatafora J.W."/>
            <person name="Visel A."/>
            <person name="Grigoriev I.V."/>
        </authorList>
    </citation>
    <scope>NUCLEOTIDE SEQUENCE [LARGE SCALE GENOMIC DNA]</scope>
    <source>
        <strain evidence="2 3">62-1032</strain>
    </source>
</reference>
<gene>
    <name evidence="2" type="ORF">BCR35DRAFT_79313</name>
</gene>
<dbReference type="InParanoid" id="A0A1Y2FI68"/>
<feature type="compositionally biased region" description="Polar residues" evidence="1">
    <location>
        <begin position="100"/>
        <end position="117"/>
    </location>
</feature>